<sequence length="161" mass="18674">MPRYGWAKGAKYIRDKFKSNLSDLGFKTKATRYQNLGASDPESCPDDESKRLKTDSINIDEYGLRDAKLYLQVKTLFLSKIENSKKTNIEDAQRTRKIPSEKLDHQLLEILNRLVGEYVSTHRPKNMTEIARILQAVQCATKRRLINRSQYLRGKQALKIK</sequence>
<accession>T0L082</accession>
<dbReference type="AlphaFoldDB" id="T0L082"/>
<name>T0L082_9MICR</name>
<evidence type="ECO:0000313" key="2">
    <source>
        <dbReference type="Proteomes" id="UP000053780"/>
    </source>
</evidence>
<dbReference type="HOGENOM" id="CLU_1644196_0_0_1"/>
<dbReference type="OrthoDB" id="2200980at2759"/>
<protein>
    <submittedName>
        <fullName evidence="1">Uncharacterized protein</fullName>
    </submittedName>
</protein>
<organism evidence="1 2">
    <name type="scientific">Vairimorpha apis BRL 01</name>
    <dbReference type="NCBI Taxonomy" id="1037528"/>
    <lineage>
        <taxon>Eukaryota</taxon>
        <taxon>Fungi</taxon>
        <taxon>Fungi incertae sedis</taxon>
        <taxon>Microsporidia</taxon>
        <taxon>Nosematidae</taxon>
        <taxon>Vairimorpha</taxon>
    </lineage>
</organism>
<gene>
    <name evidence="1" type="ORF">NAPIS_ORF01495</name>
</gene>
<reference evidence="1 2" key="1">
    <citation type="journal article" date="2013" name="BMC Genomics">
        <title>Genome sequencing and comparative genomics of honey bee microsporidia, Nosema apis reveal novel insights into host-parasite interactions.</title>
        <authorList>
            <person name="Chen Yp."/>
            <person name="Pettis J.S."/>
            <person name="Zhao Y."/>
            <person name="Liu X."/>
            <person name="Tallon L.J."/>
            <person name="Sadzewicz L.D."/>
            <person name="Li R."/>
            <person name="Zheng H."/>
            <person name="Huang S."/>
            <person name="Zhang X."/>
            <person name="Hamilton M.C."/>
            <person name="Pernal S.F."/>
            <person name="Melathopoulos A.P."/>
            <person name="Yan X."/>
            <person name="Evans J.D."/>
        </authorList>
    </citation>
    <scope>NUCLEOTIDE SEQUENCE [LARGE SCALE GENOMIC DNA]</scope>
    <source>
        <strain evidence="1 2">BRL 01</strain>
    </source>
</reference>
<dbReference type="EMBL" id="KE647203">
    <property type="protein sequence ID" value="EQB60932.1"/>
    <property type="molecule type" value="Genomic_DNA"/>
</dbReference>
<proteinExistence type="predicted"/>
<keyword evidence="2" id="KW-1185">Reference proteome</keyword>
<dbReference type="Proteomes" id="UP000053780">
    <property type="component" value="Unassembled WGS sequence"/>
</dbReference>
<dbReference type="VEuPathDB" id="MicrosporidiaDB:NAPIS_ORF01495"/>
<evidence type="ECO:0000313" key="1">
    <source>
        <dbReference type="EMBL" id="EQB60932.1"/>
    </source>
</evidence>